<keyword evidence="6 10" id="KW-0573">Peptidoglycan synthesis</keyword>
<evidence type="ECO:0000256" key="8">
    <source>
        <dbReference type="ARBA" id="ARBA00023306"/>
    </source>
</evidence>
<dbReference type="EC" id="2.4.1.227" evidence="10"/>
<name>V4RMS8_9HYPH</name>
<dbReference type="GO" id="GO:0050511">
    <property type="term" value="F:undecaprenyldiphospho-muramoylpentapeptide beta-N-acetylglucosaminyltransferase activity"/>
    <property type="evidence" value="ECO:0007669"/>
    <property type="project" value="UniProtKB-UniRule"/>
</dbReference>
<evidence type="ECO:0000256" key="6">
    <source>
        <dbReference type="ARBA" id="ARBA00022984"/>
    </source>
</evidence>
<dbReference type="InterPro" id="IPR007235">
    <property type="entry name" value="Glyco_trans_28_C"/>
</dbReference>
<dbReference type="eggNOG" id="COG0707">
    <property type="taxonomic scope" value="Bacteria"/>
</dbReference>
<comment type="subcellular location">
    <subcellularLocation>
        <location evidence="10">Cell membrane</location>
        <topology evidence="10">Peripheral membrane protein</topology>
        <orientation evidence="10">Cytoplasmic side</orientation>
    </subcellularLocation>
</comment>
<evidence type="ECO:0000256" key="4">
    <source>
        <dbReference type="ARBA" id="ARBA00022679"/>
    </source>
</evidence>
<evidence type="ECO:0000256" key="5">
    <source>
        <dbReference type="ARBA" id="ARBA00022960"/>
    </source>
</evidence>
<dbReference type="PANTHER" id="PTHR21015:SF22">
    <property type="entry name" value="GLYCOSYLTRANSFERASE"/>
    <property type="match status" value="1"/>
</dbReference>
<evidence type="ECO:0000256" key="3">
    <source>
        <dbReference type="ARBA" id="ARBA00022676"/>
    </source>
</evidence>
<dbReference type="Pfam" id="PF04101">
    <property type="entry name" value="Glyco_tran_28_C"/>
    <property type="match status" value="1"/>
</dbReference>
<keyword evidence="1 10" id="KW-1003">Cell membrane</keyword>
<evidence type="ECO:0000256" key="2">
    <source>
        <dbReference type="ARBA" id="ARBA00022618"/>
    </source>
</evidence>
<keyword evidence="5 10" id="KW-0133">Cell shape</keyword>
<evidence type="ECO:0000256" key="7">
    <source>
        <dbReference type="ARBA" id="ARBA00023136"/>
    </source>
</evidence>
<evidence type="ECO:0000256" key="10">
    <source>
        <dbReference type="HAMAP-Rule" id="MF_00033"/>
    </source>
</evidence>
<dbReference type="PANTHER" id="PTHR21015">
    <property type="entry name" value="UDP-N-ACETYLGLUCOSAMINE--N-ACETYLMURAMYL-(PENTAPEPTIDE) PYROPHOSPHORYL-UNDECAPRENOL N-ACETYLGLUCOSAMINE TRANSFERASE 1"/>
    <property type="match status" value="1"/>
</dbReference>
<evidence type="ECO:0000256" key="9">
    <source>
        <dbReference type="ARBA" id="ARBA00023316"/>
    </source>
</evidence>
<dbReference type="SUPFAM" id="SSF53756">
    <property type="entry name" value="UDP-Glycosyltransferase/glycogen phosphorylase"/>
    <property type="match status" value="1"/>
</dbReference>
<keyword evidence="4 10" id="KW-0808">Transferase</keyword>
<dbReference type="InterPro" id="IPR004276">
    <property type="entry name" value="GlycoTrans_28_N"/>
</dbReference>
<comment type="function">
    <text evidence="10">Cell wall formation. Catalyzes the transfer of a GlcNAc subunit on undecaprenyl-pyrophosphoryl-MurNAc-pentapeptide (lipid intermediate I) to form undecaprenyl-pyrophosphoryl-MurNAc-(pentapeptide)GlcNAc (lipid intermediate II).</text>
</comment>
<comment type="pathway">
    <text evidence="10">Cell wall biogenesis; peptidoglycan biosynthesis.</text>
</comment>
<feature type="domain" description="Glycosyl transferase family 28 C-terminal" evidence="12">
    <location>
        <begin position="192"/>
        <end position="357"/>
    </location>
</feature>
<dbReference type="InterPro" id="IPR006009">
    <property type="entry name" value="GlcNAc_MurG"/>
</dbReference>
<comment type="similarity">
    <text evidence="10">Belongs to the glycosyltransferase 28 family. MurG subfamily.</text>
</comment>
<dbReference type="EMBL" id="AWXZ01000007">
    <property type="protein sequence ID" value="ESR27331.1"/>
    <property type="molecule type" value="Genomic_DNA"/>
</dbReference>
<dbReference type="GO" id="GO:0005886">
    <property type="term" value="C:plasma membrane"/>
    <property type="evidence" value="ECO:0007669"/>
    <property type="project" value="UniProtKB-SubCell"/>
</dbReference>
<evidence type="ECO:0000313" key="14">
    <source>
        <dbReference type="Proteomes" id="UP000017819"/>
    </source>
</evidence>
<dbReference type="HAMAP" id="MF_00033">
    <property type="entry name" value="MurG"/>
    <property type="match status" value="1"/>
</dbReference>
<dbReference type="GO" id="GO:0051991">
    <property type="term" value="F:UDP-N-acetyl-D-glucosamine:N-acetylmuramoyl-L-alanyl-D-glutamyl-meso-2,6-diaminopimelyl-D-alanyl-D-alanine-diphosphoundecaprenol 4-beta-N-acetylglucosaminlytransferase activity"/>
    <property type="evidence" value="ECO:0007669"/>
    <property type="project" value="RHEA"/>
</dbReference>
<comment type="caution">
    <text evidence="10">Lacks conserved residue(s) required for the propagation of feature annotation.</text>
</comment>
<dbReference type="AlphaFoldDB" id="V4RMS8"/>
<gene>
    <name evidence="10" type="primary">murG</name>
    <name evidence="13" type="ORF">N177_0310</name>
</gene>
<dbReference type="GO" id="GO:0008360">
    <property type="term" value="P:regulation of cell shape"/>
    <property type="evidence" value="ECO:0007669"/>
    <property type="project" value="UniProtKB-KW"/>
</dbReference>
<keyword evidence="7 10" id="KW-0472">Membrane</keyword>
<keyword evidence="14" id="KW-1185">Reference proteome</keyword>
<dbReference type="Gene3D" id="3.40.50.2000">
    <property type="entry name" value="Glycogen Phosphorylase B"/>
    <property type="match status" value="2"/>
</dbReference>
<evidence type="ECO:0000256" key="1">
    <source>
        <dbReference type="ARBA" id="ARBA00022475"/>
    </source>
</evidence>
<feature type="binding site" evidence="10">
    <location>
        <position position="171"/>
    </location>
    <ligand>
        <name>UDP-N-acetyl-alpha-D-glucosamine</name>
        <dbReference type="ChEBI" id="CHEBI:57705"/>
    </ligand>
</feature>
<dbReference type="CDD" id="cd03785">
    <property type="entry name" value="GT28_MurG"/>
    <property type="match status" value="1"/>
</dbReference>
<feature type="binding site" evidence="10">
    <location>
        <position position="198"/>
    </location>
    <ligand>
        <name>UDP-N-acetyl-alpha-D-glucosamine</name>
        <dbReference type="ChEBI" id="CHEBI:57705"/>
    </ligand>
</feature>
<keyword evidence="8 10" id="KW-0131">Cell cycle</keyword>
<dbReference type="GO" id="GO:0051301">
    <property type="term" value="P:cell division"/>
    <property type="evidence" value="ECO:0007669"/>
    <property type="project" value="UniProtKB-KW"/>
</dbReference>
<dbReference type="Pfam" id="PF03033">
    <property type="entry name" value="Glyco_transf_28"/>
    <property type="match status" value="1"/>
</dbReference>
<organism evidence="13 14">
    <name type="scientific">Lutibaculum baratangense AMV1</name>
    <dbReference type="NCBI Taxonomy" id="631454"/>
    <lineage>
        <taxon>Bacteria</taxon>
        <taxon>Pseudomonadati</taxon>
        <taxon>Pseudomonadota</taxon>
        <taxon>Alphaproteobacteria</taxon>
        <taxon>Hyphomicrobiales</taxon>
        <taxon>Tepidamorphaceae</taxon>
        <taxon>Lutibaculum</taxon>
    </lineage>
</organism>
<dbReference type="OrthoDB" id="9808936at2"/>
<comment type="caution">
    <text evidence="13">The sequence shown here is derived from an EMBL/GenBank/DDBJ whole genome shotgun (WGS) entry which is preliminary data.</text>
</comment>
<proteinExistence type="inferred from homology"/>
<evidence type="ECO:0000313" key="13">
    <source>
        <dbReference type="EMBL" id="ESR27331.1"/>
    </source>
</evidence>
<feature type="binding site" evidence="10">
    <location>
        <position position="129"/>
    </location>
    <ligand>
        <name>UDP-N-acetyl-alpha-D-glucosamine</name>
        <dbReference type="ChEBI" id="CHEBI:57705"/>
    </ligand>
</feature>
<keyword evidence="2 10" id="KW-0132">Cell division</keyword>
<evidence type="ECO:0000259" key="11">
    <source>
        <dbReference type="Pfam" id="PF03033"/>
    </source>
</evidence>
<dbReference type="GO" id="GO:0009252">
    <property type="term" value="P:peptidoglycan biosynthetic process"/>
    <property type="evidence" value="ECO:0007669"/>
    <property type="project" value="UniProtKB-UniRule"/>
</dbReference>
<keyword evidence="9 10" id="KW-0961">Cell wall biogenesis/degradation</keyword>
<feature type="binding site" evidence="10">
    <location>
        <position position="299"/>
    </location>
    <ligand>
        <name>UDP-N-acetyl-alpha-D-glucosamine</name>
        <dbReference type="ChEBI" id="CHEBI:57705"/>
    </ligand>
</feature>
<dbReference type="Proteomes" id="UP000017819">
    <property type="component" value="Unassembled WGS sequence"/>
</dbReference>
<protein>
    <recommendedName>
        <fullName evidence="10">UDP-N-acetylglucosamine--N-acetylmuramyl-(pentapeptide) pyrophosphoryl-undecaprenol N-acetylglucosamine transferase</fullName>
        <ecNumber evidence="10">2.4.1.227</ecNumber>
    </recommendedName>
    <alternativeName>
        <fullName evidence="10">Undecaprenyl-PP-MurNAc-pentapeptide-UDPGlcNAc GlcNAc transferase</fullName>
    </alternativeName>
</protein>
<feature type="domain" description="Glycosyltransferase family 28 N-terminal" evidence="11">
    <location>
        <begin position="11"/>
        <end position="147"/>
    </location>
</feature>
<dbReference type="RefSeq" id="WP_023430467.1">
    <property type="nucleotide sequence ID" value="NZ_AWXZ01000007.1"/>
</dbReference>
<dbReference type="UniPathway" id="UPA00219"/>
<accession>V4RMS8</accession>
<sequence length="380" mass="39831">MSGRQRDKPLILLSAGGTGGHLFPAQALAEALVERGYEVDLAADERVDRFRSSFPAREVHVVPSATLSARNPVAYARTGLVLGSGFLRALGILRRTGPKAVVGFGGYPTVPPLLAARTLRIKTAIHEQNAVLGRANRMLASKVDLVATSFPKVHMLGENAAKAVFTGAPVRAAVKAAARPYEAPAVDGEFRLLVFGGSQGAKILSDVVPGAVARLPEADRRRLKIVQQCRQEDIARVRAGYGALGVEAELQPFFMDMPQRIADAHLVVSRSGASTVAELAVIGRPGILIPLPHALDNDQLLNATAMAKAGGGWLLPQASLDAHRLADEIKNRMDDPQGLAAGASAAGQVGNADAAATLADVVIALAEGRAIPNTKSGHHE</sequence>
<feature type="binding site" evidence="10">
    <location>
        <begin position="18"/>
        <end position="20"/>
    </location>
    <ligand>
        <name>UDP-N-acetyl-alpha-D-glucosamine</name>
        <dbReference type="ChEBI" id="CHEBI:57705"/>
    </ligand>
</feature>
<keyword evidence="3 10" id="KW-0328">Glycosyltransferase</keyword>
<evidence type="ECO:0000259" key="12">
    <source>
        <dbReference type="Pfam" id="PF04101"/>
    </source>
</evidence>
<comment type="catalytic activity">
    <reaction evidence="10">
        <text>di-trans,octa-cis-undecaprenyl diphospho-N-acetyl-alpha-D-muramoyl-L-alanyl-D-glutamyl-meso-2,6-diaminopimeloyl-D-alanyl-D-alanine + UDP-N-acetyl-alpha-D-glucosamine = di-trans,octa-cis-undecaprenyl diphospho-[N-acetyl-alpha-D-glucosaminyl-(1-&gt;4)]-N-acetyl-alpha-D-muramoyl-L-alanyl-D-glutamyl-meso-2,6-diaminopimeloyl-D-alanyl-D-alanine + UDP + H(+)</text>
        <dbReference type="Rhea" id="RHEA:31227"/>
        <dbReference type="ChEBI" id="CHEBI:15378"/>
        <dbReference type="ChEBI" id="CHEBI:57705"/>
        <dbReference type="ChEBI" id="CHEBI:58223"/>
        <dbReference type="ChEBI" id="CHEBI:61387"/>
        <dbReference type="ChEBI" id="CHEBI:61388"/>
        <dbReference type="EC" id="2.4.1.227"/>
    </reaction>
</comment>
<dbReference type="GO" id="GO:0071555">
    <property type="term" value="P:cell wall organization"/>
    <property type="evidence" value="ECO:0007669"/>
    <property type="project" value="UniProtKB-KW"/>
</dbReference>
<dbReference type="PATRIC" id="fig|631454.5.peg.308"/>
<dbReference type="NCBIfam" id="TIGR01133">
    <property type="entry name" value="murG"/>
    <property type="match status" value="1"/>
</dbReference>
<dbReference type="STRING" id="631454.N177_0310"/>
<dbReference type="GO" id="GO:0005975">
    <property type="term" value="P:carbohydrate metabolic process"/>
    <property type="evidence" value="ECO:0007669"/>
    <property type="project" value="InterPro"/>
</dbReference>
<reference evidence="13 14" key="1">
    <citation type="journal article" date="2014" name="Genome Announc.">
        <title>Draft Genome Sequence of Lutibaculum baratangense Strain AMV1T, Isolated from a Mud Volcano in Andamans, India.</title>
        <authorList>
            <person name="Singh A."/>
            <person name="Sreenivas A."/>
            <person name="Sathyanarayana Reddy G."/>
            <person name="Pinnaka A.K."/>
            <person name="Shivaji S."/>
        </authorList>
    </citation>
    <scope>NUCLEOTIDE SEQUENCE [LARGE SCALE GENOMIC DNA]</scope>
    <source>
        <strain evidence="13 14">AMV1</strain>
    </source>
</reference>